<feature type="domain" description="Alpha-D-phosphohexomutase alpha/beta/alpha" evidence="11">
    <location>
        <begin position="160"/>
        <end position="255"/>
    </location>
</feature>
<organism evidence="13 14">
    <name type="scientific">Paenibacillus mendelii</name>
    <dbReference type="NCBI Taxonomy" id="206163"/>
    <lineage>
        <taxon>Bacteria</taxon>
        <taxon>Bacillati</taxon>
        <taxon>Bacillota</taxon>
        <taxon>Bacilli</taxon>
        <taxon>Bacillales</taxon>
        <taxon>Paenibacillaceae</taxon>
        <taxon>Paenibacillus</taxon>
    </lineage>
</organism>
<sequence>MGKYFGTDGVRGVANGKLSPELVFRLGRFGGYVLTRNKQGNRPQIVIGRDTRISGEMLEAALVAGLLSIGADVIRLGVISTPGVAYLTKLRGADAGVMISASHNPVEDNGIKFFGGDGFKLSDEMEAEIESLLDTDEDQIPRPIGADVGAVQDDPEGGQAYIAYLKSTVNNRFEGLKVVVDCANGAVSMLAPQLFRDLGAETVVLAHQPDGLNINKDCGSTHPEAVQQAVLEHRAHLGLSFDGDADRLIAVDEKGTIVDGDHILFILAEFMKNNDRLNNNTVVSTVMSNLGFYKALEKNGVKAKQTKVGDRYVLEEMVQGGYNLGGEQSGHIVMLDYNTTGDGMLCAIQLMDVMKSVSEPLSGLAGCMAKYPQLLVNVQVEDKSRLAGNPKIEEAIRSVENKMGGSGRVLVRPSGTESIVRVMAEGPNEQELASFVDLIVDVIKEELVFNLV</sequence>
<feature type="domain" description="Alpha-D-phosphohexomutase alpha/beta/alpha" evidence="10">
    <location>
        <begin position="3"/>
        <end position="137"/>
    </location>
</feature>
<dbReference type="InterPro" id="IPR016055">
    <property type="entry name" value="A-D-PHexomutase_a/b/a-I/II/III"/>
</dbReference>
<dbReference type="InterPro" id="IPR050060">
    <property type="entry name" value="Phosphoglucosamine_mutase"/>
</dbReference>
<dbReference type="InterPro" id="IPR005843">
    <property type="entry name" value="A-D-PHexomutase_C"/>
</dbReference>
<feature type="binding site" evidence="6">
    <location>
        <position position="246"/>
    </location>
    <ligand>
        <name>Mg(2+)</name>
        <dbReference type="ChEBI" id="CHEBI:18420"/>
    </ligand>
</feature>
<proteinExistence type="inferred from homology"/>
<dbReference type="Gene3D" id="3.30.310.50">
    <property type="entry name" value="Alpha-D-phosphohexomutase, C-terminal domain"/>
    <property type="match status" value="1"/>
</dbReference>
<dbReference type="CDD" id="cd05802">
    <property type="entry name" value="GlmM"/>
    <property type="match status" value="1"/>
</dbReference>
<dbReference type="PANTHER" id="PTHR42946">
    <property type="entry name" value="PHOSPHOHEXOSE MUTASE"/>
    <property type="match status" value="1"/>
</dbReference>
<feature type="binding site" description="via phosphate group" evidence="6">
    <location>
        <position position="102"/>
    </location>
    <ligand>
        <name>Mg(2+)</name>
        <dbReference type="ChEBI" id="CHEBI:18420"/>
    </ligand>
</feature>
<dbReference type="SUPFAM" id="SSF55957">
    <property type="entry name" value="Phosphoglucomutase, C-terminal domain"/>
    <property type="match status" value="1"/>
</dbReference>
<keyword evidence="4 6" id="KW-0460">Magnesium</keyword>
<evidence type="ECO:0000256" key="3">
    <source>
        <dbReference type="ARBA" id="ARBA00022723"/>
    </source>
</evidence>
<dbReference type="Proteomes" id="UP001589818">
    <property type="component" value="Unassembled WGS sequence"/>
</dbReference>
<feature type="binding site" evidence="6">
    <location>
        <position position="244"/>
    </location>
    <ligand>
        <name>Mg(2+)</name>
        <dbReference type="ChEBI" id="CHEBI:18420"/>
    </ligand>
</feature>
<dbReference type="Gene3D" id="3.40.120.10">
    <property type="entry name" value="Alpha-D-Glucose-1,6-Bisphosphate, subunit A, domain 3"/>
    <property type="match status" value="3"/>
</dbReference>
<comment type="caution">
    <text evidence="13">The sequence shown here is derived from an EMBL/GenBank/DDBJ whole genome shotgun (WGS) entry which is preliminary data.</text>
</comment>
<reference evidence="13 14" key="1">
    <citation type="submission" date="2024-09" db="EMBL/GenBank/DDBJ databases">
        <authorList>
            <person name="Sun Q."/>
            <person name="Mori K."/>
        </authorList>
    </citation>
    <scope>NUCLEOTIDE SEQUENCE [LARGE SCALE GENOMIC DNA]</scope>
    <source>
        <strain evidence="13 14">CCM 4839</strain>
    </source>
</reference>
<dbReference type="NCBIfam" id="NF008139">
    <property type="entry name" value="PRK10887.1"/>
    <property type="match status" value="1"/>
</dbReference>
<dbReference type="PRINTS" id="PR00509">
    <property type="entry name" value="PGMPMM"/>
</dbReference>
<feature type="active site" description="Phosphoserine intermediate" evidence="6">
    <location>
        <position position="102"/>
    </location>
</feature>
<dbReference type="NCBIfam" id="TIGR01455">
    <property type="entry name" value="glmM"/>
    <property type="match status" value="1"/>
</dbReference>
<dbReference type="RefSeq" id="WP_204821663.1">
    <property type="nucleotide sequence ID" value="NZ_JANHOF010000008.1"/>
</dbReference>
<evidence type="ECO:0000259" key="10">
    <source>
        <dbReference type="Pfam" id="PF02878"/>
    </source>
</evidence>
<dbReference type="InterPro" id="IPR005846">
    <property type="entry name" value="A-D-PHexomutase_a/b/a-III"/>
</dbReference>
<feature type="binding site" evidence="6">
    <location>
        <position position="242"/>
    </location>
    <ligand>
        <name>Mg(2+)</name>
        <dbReference type="ChEBI" id="CHEBI:18420"/>
    </ligand>
</feature>
<dbReference type="InterPro" id="IPR006352">
    <property type="entry name" value="GlmM_bact"/>
</dbReference>
<evidence type="ECO:0000259" key="9">
    <source>
        <dbReference type="Pfam" id="PF00408"/>
    </source>
</evidence>
<keyword evidence="2 6" id="KW-0597">Phosphoprotein</keyword>
<comment type="similarity">
    <text evidence="1 6 7">Belongs to the phosphohexose mutase family.</text>
</comment>
<dbReference type="HAMAP" id="MF_01554_B">
    <property type="entry name" value="GlmM_B"/>
    <property type="match status" value="1"/>
</dbReference>
<dbReference type="InterPro" id="IPR005841">
    <property type="entry name" value="Alpha-D-phosphohexomutase_SF"/>
</dbReference>
<keyword evidence="3 6" id="KW-0479">Metal-binding</keyword>
<feature type="domain" description="Alpha-D-phosphohexomutase alpha/beta/alpha" evidence="12">
    <location>
        <begin position="259"/>
        <end position="371"/>
    </location>
</feature>
<evidence type="ECO:0000256" key="4">
    <source>
        <dbReference type="ARBA" id="ARBA00022842"/>
    </source>
</evidence>
<feature type="domain" description="Alpha-D-phosphohexomutase C-terminal" evidence="9">
    <location>
        <begin position="375"/>
        <end position="441"/>
    </location>
</feature>
<dbReference type="PANTHER" id="PTHR42946:SF1">
    <property type="entry name" value="PHOSPHOGLUCOMUTASE (ALPHA-D-GLUCOSE-1,6-BISPHOSPHATE-DEPENDENT)"/>
    <property type="match status" value="1"/>
</dbReference>
<keyword evidence="5 6" id="KW-0413">Isomerase</keyword>
<dbReference type="Pfam" id="PF02880">
    <property type="entry name" value="PGM_PMM_III"/>
    <property type="match status" value="1"/>
</dbReference>
<protein>
    <recommendedName>
        <fullName evidence="6 8">Phosphoglucosamine mutase</fullName>
        <ecNumber evidence="6 8">5.4.2.10</ecNumber>
    </recommendedName>
</protein>
<dbReference type="Pfam" id="PF00408">
    <property type="entry name" value="PGM_PMM_IV"/>
    <property type="match status" value="1"/>
</dbReference>
<dbReference type="Pfam" id="PF02878">
    <property type="entry name" value="PGM_PMM_I"/>
    <property type="match status" value="1"/>
</dbReference>
<evidence type="ECO:0000256" key="1">
    <source>
        <dbReference type="ARBA" id="ARBA00010231"/>
    </source>
</evidence>
<comment type="cofactor">
    <cofactor evidence="6">
        <name>Mg(2+)</name>
        <dbReference type="ChEBI" id="CHEBI:18420"/>
    </cofactor>
    <text evidence="6">Binds 1 Mg(2+) ion per subunit.</text>
</comment>
<evidence type="ECO:0000313" key="14">
    <source>
        <dbReference type="Proteomes" id="UP001589818"/>
    </source>
</evidence>
<comment type="PTM">
    <text evidence="6">Activated by phosphorylation.</text>
</comment>
<evidence type="ECO:0000256" key="5">
    <source>
        <dbReference type="ARBA" id="ARBA00023235"/>
    </source>
</evidence>
<dbReference type="EMBL" id="JBHLVF010000034">
    <property type="protein sequence ID" value="MFC0393580.1"/>
    <property type="molecule type" value="Genomic_DNA"/>
</dbReference>
<dbReference type="InterPro" id="IPR005845">
    <property type="entry name" value="A-D-PHexomutase_a/b/a-II"/>
</dbReference>
<evidence type="ECO:0000256" key="6">
    <source>
        <dbReference type="HAMAP-Rule" id="MF_01554"/>
    </source>
</evidence>
<evidence type="ECO:0000259" key="11">
    <source>
        <dbReference type="Pfam" id="PF02879"/>
    </source>
</evidence>
<dbReference type="EC" id="5.4.2.10" evidence="6 8"/>
<dbReference type="PROSITE" id="PS00710">
    <property type="entry name" value="PGM_PMM"/>
    <property type="match status" value="1"/>
</dbReference>
<evidence type="ECO:0000313" key="13">
    <source>
        <dbReference type="EMBL" id="MFC0393580.1"/>
    </source>
</evidence>
<dbReference type="InterPro" id="IPR036900">
    <property type="entry name" value="A-D-PHexomutase_C_sf"/>
</dbReference>
<keyword evidence="14" id="KW-1185">Reference proteome</keyword>
<accession>A0ABV6JFD3</accession>
<dbReference type="InterPro" id="IPR016066">
    <property type="entry name" value="A-D-PHexomutase_CS"/>
</dbReference>
<name>A0ABV6JFD3_9BACL</name>
<feature type="modified residue" description="Phosphoserine" evidence="6">
    <location>
        <position position="102"/>
    </location>
</feature>
<dbReference type="GO" id="GO:0008966">
    <property type="term" value="F:phosphoglucosamine mutase activity"/>
    <property type="evidence" value="ECO:0007669"/>
    <property type="project" value="UniProtKB-EC"/>
</dbReference>
<dbReference type="SUPFAM" id="SSF53738">
    <property type="entry name" value="Phosphoglucomutase, first 3 domains"/>
    <property type="match status" value="3"/>
</dbReference>
<dbReference type="Pfam" id="PF02879">
    <property type="entry name" value="PGM_PMM_II"/>
    <property type="match status" value="1"/>
</dbReference>
<dbReference type="InterPro" id="IPR005844">
    <property type="entry name" value="A-D-PHexomutase_a/b/a-I"/>
</dbReference>
<evidence type="ECO:0000259" key="12">
    <source>
        <dbReference type="Pfam" id="PF02880"/>
    </source>
</evidence>
<evidence type="ECO:0000256" key="2">
    <source>
        <dbReference type="ARBA" id="ARBA00022553"/>
    </source>
</evidence>
<comment type="function">
    <text evidence="6 8">Catalyzes the conversion of glucosamine-6-phosphate to glucosamine-1-phosphate.</text>
</comment>
<gene>
    <name evidence="6 13" type="primary">glmM</name>
    <name evidence="13" type="ORF">ACFFJ8_19680</name>
</gene>
<evidence type="ECO:0000256" key="8">
    <source>
        <dbReference type="RuleBase" id="RU004327"/>
    </source>
</evidence>
<comment type="catalytic activity">
    <reaction evidence="6 8">
        <text>alpha-D-glucosamine 1-phosphate = D-glucosamine 6-phosphate</text>
        <dbReference type="Rhea" id="RHEA:23424"/>
        <dbReference type="ChEBI" id="CHEBI:58516"/>
        <dbReference type="ChEBI" id="CHEBI:58725"/>
        <dbReference type="EC" id="5.4.2.10"/>
    </reaction>
</comment>
<evidence type="ECO:0000256" key="7">
    <source>
        <dbReference type="RuleBase" id="RU004326"/>
    </source>
</evidence>